<gene>
    <name evidence="3" type="ORF">HNR21_000654</name>
</gene>
<dbReference type="EMBL" id="JACJII010000001">
    <property type="protein sequence ID" value="MBA9001772.1"/>
    <property type="molecule type" value="Genomic_DNA"/>
</dbReference>
<evidence type="ECO:0000259" key="2">
    <source>
        <dbReference type="PROSITE" id="PS51549"/>
    </source>
</evidence>
<dbReference type="PROSITE" id="PS51549">
    <property type="entry name" value="DM13"/>
    <property type="match status" value="1"/>
</dbReference>
<dbReference type="Pfam" id="PF10517">
    <property type="entry name" value="DM13"/>
    <property type="match status" value="1"/>
</dbReference>
<keyword evidence="4" id="KW-1185">Reference proteome</keyword>
<comment type="caution">
    <text evidence="3">The sequence shown here is derived from an EMBL/GenBank/DDBJ whole genome shotgun (WGS) entry which is preliminary data.</text>
</comment>
<feature type="region of interest" description="Disordered" evidence="1">
    <location>
        <begin position="45"/>
        <end position="74"/>
    </location>
</feature>
<name>A0A7W3R6M9_9ACTN</name>
<dbReference type="RefSeq" id="WP_182703974.1">
    <property type="nucleotide sequence ID" value="NZ_JACJII010000001.1"/>
</dbReference>
<dbReference type="Proteomes" id="UP000539313">
    <property type="component" value="Unassembled WGS sequence"/>
</dbReference>
<proteinExistence type="predicted"/>
<evidence type="ECO:0000256" key="1">
    <source>
        <dbReference type="SAM" id="MobiDB-lite"/>
    </source>
</evidence>
<dbReference type="InterPro" id="IPR019545">
    <property type="entry name" value="DM13_domain"/>
</dbReference>
<evidence type="ECO:0000313" key="3">
    <source>
        <dbReference type="EMBL" id="MBA9001772.1"/>
    </source>
</evidence>
<dbReference type="AlphaFoldDB" id="A0A7W3R6M9"/>
<organism evidence="3 4">
    <name type="scientific">Thermomonospora cellulosilytica</name>
    <dbReference type="NCBI Taxonomy" id="1411118"/>
    <lineage>
        <taxon>Bacteria</taxon>
        <taxon>Bacillati</taxon>
        <taxon>Actinomycetota</taxon>
        <taxon>Actinomycetes</taxon>
        <taxon>Streptosporangiales</taxon>
        <taxon>Thermomonosporaceae</taxon>
        <taxon>Thermomonospora</taxon>
    </lineage>
</organism>
<sequence>MVALLRKPVVWVGLVVLAVVAAVALALFQPWLLFVDETVNESGPAGVTAPAATPGGGQQPPQGQQGQQGPQVLAGGSFISHEHGTSGTVKVIRLADGKRVLRIENLDTSNGPDLWVWLSDQPVKEGTGGWFVFDDGAYVELGRLKGNKGSQNYEIPADADLGRLTSVTIWCKRFHVSFGAAALKAA</sequence>
<accession>A0A7W3R6M9</accession>
<protein>
    <recommendedName>
        <fullName evidence="2">DM13 domain-containing protein</fullName>
    </recommendedName>
</protein>
<reference evidence="3 4" key="1">
    <citation type="submission" date="2020-08" db="EMBL/GenBank/DDBJ databases">
        <title>Sequencing the genomes of 1000 actinobacteria strains.</title>
        <authorList>
            <person name="Klenk H.-P."/>
        </authorList>
    </citation>
    <scope>NUCLEOTIDE SEQUENCE [LARGE SCALE GENOMIC DNA]</scope>
    <source>
        <strain evidence="3 4">DSM 45823</strain>
    </source>
</reference>
<evidence type="ECO:0000313" key="4">
    <source>
        <dbReference type="Proteomes" id="UP000539313"/>
    </source>
</evidence>
<feature type="domain" description="DM13" evidence="2">
    <location>
        <begin position="71"/>
        <end position="184"/>
    </location>
</feature>